<evidence type="ECO:0000313" key="1">
    <source>
        <dbReference type="EMBL" id="EEF61547.1"/>
    </source>
</evidence>
<dbReference type="PANTHER" id="PTHR33321:SF12">
    <property type="entry name" value="PLANT BASIC SECRETORY PROTEIN (BSP) FAMILY PROTEIN"/>
    <property type="match status" value="1"/>
</dbReference>
<gene>
    <name evidence="1" type="ORF">Cflav_PD4225</name>
</gene>
<dbReference type="EMBL" id="ABOX02000009">
    <property type="protein sequence ID" value="EEF61547.1"/>
    <property type="molecule type" value="Genomic_DNA"/>
</dbReference>
<name>B9XF49_PEDPL</name>
<proteinExistence type="predicted"/>
<reference evidence="1 2" key="1">
    <citation type="journal article" date="2011" name="J. Bacteriol.">
        <title>Genome sequence of 'Pedosphaera parvula' Ellin514, an aerobic Verrucomicrobial isolate from pasture soil.</title>
        <authorList>
            <person name="Kant R."/>
            <person name="van Passel M.W."/>
            <person name="Sangwan P."/>
            <person name="Palva A."/>
            <person name="Lucas S."/>
            <person name="Copeland A."/>
            <person name="Lapidus A."/>
            <person name="Glavina Del Rio T."/>
            <person name="Dalin E."/>
            <person name="Tice H."/>
            <person name="Bruce D."/>
            <person name="Goodwin L."/>
            <person name="Pitluck S."/>
            <person name="Chertkov O."/>
            <person name="Larimer F.W."/>
            <person name="Land M.L."/>
            <person name="Hauser L."/>
            <person name="Brettin T.S."/>
            <person name="Detter J.C."/>
            <person name="Han S."/>
            <person name="de Vos W.M."/>
            <person name="Janssen P.H."/>
            <person name="Smidt H."/>
        </authorList>
    </citation>
    <scope>NUCLEOTIDE SEQUENCE [LARGE SCALE GENOMIC DNA]</scope>
    <source>
        <strain evidence="1 2">Ellin514</strain>
    </source>
</reference>
<dbReference type="AlphaFoldDB" id="B9XF49"/>
<comment type="caution">
    <text evidence="1">The sequence shown here is derived from an EMBL/GenBank/DDBJ whole genome shotgun (WGS) entry which is preliminary data.</text>
</comment>
<dbReference type="PROSITE" id="PS51257">
    <property type="entry name" value="PROKAR_LIPOPROTEIN"/>
    <property type="match status" value="1"/>
</dbReference>
<dbReference type="STRING" id="320771.Cflav_PD4225"/>
<dbReference type="PANTHER" id="PTHR33321">
    <property type="match status" value="1"/>
</dbReference>
<evidence type="ECO:0000313" key="2">
    <source>
        <dbReference type="Proteomes" id="UP000003688"/>
    </source>
</evidence>
<sequence>MKPVSKYFCLPLFILLVGCNTPNQTIHDSKLKACESVCVVRVDCHQTPELTSFAQRAQELANDLAPKITKLLGEKKFPHFKIVFKQNTAWGSDGLVPAYARGHTIYLSADWLSKYPDDFEMNLAHEMTHVIQGYSAKAPSCWTEGIATYVGFKLGYTNTLNCAECSASLPHYTSGYNCAGALLLYIEAAHGSALVRQLHTKLQQGLYSDSFFAEATGKSLEQLWTDFKQTPPFTSAAAHRLELEAWLKSPGKKSVAETMARMAEFLRTQPGGAFTADAQMFLIDLANKDCLPGFAGTGPAGLAFERDDLNAPVDFPISRIIHFLKKDDRFRYHYTVVKESPQSAWKLSKSWRTNPDGRILAIVQK</sequence>
<dbReference type="Pfam" id="PF04450">
    <property type="entry name" value="BSP"/>
    <property type="match status" value="1"/>
</dbReference>
<keyword evidence="2" id="KW-1185">Reference proteome</keyword>
<dbReference type="RefSeq" id="WP_007414439.1">
    <property type="nucleotide sequence ID" value="NZ_ABOX02000009.1"/>
</dbReference>
<accession>B9XF49</accession>
<dbReference type="InterPro" id="IPR007541">
    <property type="entry name" value="Uncharacterised_BSP"/>
</dbReference>
<dbReference type="OrthoDB" id="211588at2"/>
<organism evidence="1 2">
    <name type="scientific">Pedosphaera parvula (strain Ellin514)</name>
    <dbReference type="NCBI Taxonomy" id="320771"/>
    <lineage>
        <taxon>Bacteria</taxon>
        <taxon>Pseudomonadati</taxon>
        <taxon>Verrucomicrobiota</taxon>
        <taxon>Pedosphaerae</taxon>
        <taxon>Pedosphaerales</taxon>
        <taxon>Pedosphaeraceae</taxon>
        <taxon>Pedosphaera</taxon>
    </lineage>
</organism>
<protein>
    <submittedName>
        <fullName evidence="1">Uncharacterized protein</fullName>
    </submittedName>
</protein>
<dbReference type="Proteomes" id="UP000003688">
    <property type="component" value="Unassembled WGS sequence"/>
</dbReference>